<evidence type="ECO:0000259" key="1">
    <source>
        <dbReference type="Pfam" id="PF10592"/>
    </source>
</evidence>
<sequence length="586" mass="67544">MAVPDNFIVRLRHEVAEYKDTFSLAQDGDAFARWALAFVHDLSGDDAYNQCDTLGKGDSGLDGYLLDPEAEIFYLSQSKFSADQSTLIDPEPLRVFVGVLDMLQNPKACETRGQKIMQIGQAFREALASGCRPVLQYFIYGRISDESEREIRARASGHPLRPEVEFWTPEKFYREYLNKEESKDLEGTTIKLRMIENQYFVVDGPSVEGISSALVANLDGANLAEQAEGHMPRIVAANIRYHLGHQNRVNQQIRRTLDDETQRKGFWYYNNGITIVCDSFSVDPETSEIALTNPQIVNGCQTVTALINKRDKLGGAILPIAARIISRTPGELGTTQLLKIAEHTNSQSPVKQEDLKSNDPIQVRLQVYFANLPTPWFYERKRREWHSLSPAQRSRFTLARRITKEDVGQRWRAFDGHPAEAVSDKEEMFSPPLYGEIYREDRDVRLYLLAYVWYEDFWHLLDKPNEGIRVKLLPSFNERLLNRVLRCKKLWVMHCVFAMKVMLRQYYTEMDGEKADRIIDIMRKDPRQFDGGRKIVLRAFKQWADAIGDDTDMRVALKDVDAARKWEDNLLDHLEMYENISLPKLS</sequence>
<comment type="caution">
    <text evidence="2">The sequence shown here is derived from an EMBL/GenBank/DDBJ whole genome shotgun (WGS) entry which is preliminary data.</text>
</comment>
<dbReference type="RefSeq" id="WP_139638307.1">
    <property type="nucleotide sequence ID" value="NZ_VDLX02000041.1"/>
</dbReference>
<name>A0A5C4UV82_9ACTN</name>
<dbReference type="Proteomes" id="UP000312512">
    <property type="component" value="Unassembled WGS sequence"/>
</dbReference>
<accession>A0A5C4UV82</accession>
<dbReference type="EMBL" id="VDLX02000041">
    <property type="protein sequence ID" value="KAB8182360.1"/>
    <property type="molecule type" value="Genomic_DNA"/>
</dbReference>
<dbReference type="InterPro" id="IPR018891">
    <property type="entry name" value="AIPR_C"/>
</dbReference>
<dbReference type="AlphaFoldDB" id="A0A5C4UV82"/>
<proteinExistence type="predicted"/>
<protein>
    <recommendedName>
        <fullName evidence="1">Abortive phage infection protein C-terminal domain-containing protein</fullName>
    </recommendedName>
</protein>
<organism evidence="2 3">
    <name type="scientific">Nonomuraea phyllanthi</name>
    <dbReference type="NCBI Taxonomy" id="2219224"/>
    <lineage>
        <taxon>Bacteria</taxon>
        <taxon>Bacillati</taxon>
        <taxon>Actinomycetota</taxon>
        <taxon>Actinomycetes</taxon>
        <taxon>Streptosporangiales</taxon>
        <taxon>Streptosporangiaceae</taxon>
        <taxon>Nonomuraea</taxon>
    </lineage>
</organism>
<keyword evidence="3" id="KW-1185">Reference proteome</keyword>
<gene>
    <name evidence="2" type="ORF">FH608_050230</name>
</gene>
<dbReference type="OrthoDB" id="9806213at2"/>
<feature type="domain" description="Abortive phage infection protein C-terminal" evidence="1">
    <location>
        <begin position="237"/>
        <end position="428"/>
    </location>
</feature>
<reference evidence="2 3" key="1">
    <citation type="submission" date="2019-10" db="EMBL/GenBank/DDBJ databases">
        <title>Nonomuraea sp. nov., isolated from Phyllanthus amarus.</title>
        <authorList>
            <person name="Klykleung N."/>
            <person name="Tanasupawat S."/>
        </authorList>
    </citation>
    <scope>NUCLEOTIDE SEQUENCE [LARGE SCALE GENOMIC DNA]</scope>
    <source>
        <strain evidence="2 3">PA1-10</strain>
    </source>
</reference>
<dbReference type="Pfam" id="PF10592">
    <property type="entry name" value="AIPR"/>
    <property type="match status" value="1"/>
</dbReference>
<evidence type="ECO:0000313" key="3">
    <source>
        <dbReference type="Proteomes" id="UP000312512"/>
    </source>
</evidence>
<evidence type="ECO:0000313" key="2">
    <source>
        <dbReference type="EMBL" id="KAB8182360.1"/>
    </source>
</evidence>